<sequence>MFGKKTIHSLLSLLVVGIVAYAGYSYWKSGGQYVSNIVWTSLIGAGVIAVLLYTGFV</sequence>
<evidence type="ECO:0000256" key="1">
    <source>
        <dbReference type="SAM" id="Phobius"/>
    </source>
</evidence>
<feature type="transmembrane region" description="Helical" evidence="1">
    <location>
        <begin position="7"/>
        <end position="27"/>
    </location>
</feature>
<dbReference type="AlphaFoldDB" id="A0A6C0JXW1"/>
<keyword evidence="1" id="KW-1133">Transmembrane helix</keyword>
<organism evidence="2">
    <name type="scientific">viral metagenome</name>
    <dbReference type="NCBI Taxonomy" id="1070528"/>
    <lineage>
        <taxon>unclassified sequences</taxon>
        <taxon>metagenomes</taxon>
        <taxon>organismal metagenomes</taxon>
    </lineage>
</organism>
<dbReference type="EMBL" id="MN740745">
    <property type="protein sequence ID" value="QHU09771.1"/>
    <property type="molecule type" value="Genomic_DNA"/>
</dbReference>
<keyword evidence="1" id="KW-0472">Membrane</keyword>
<keyword evidence="1" id="KW-0812">Transmembrane</keyword>
<protein>
    <submittedName>
        <fullName evidence="2">Uncharacterized protein</fullName>
    </submittedName>
</protein>
<accession>A0A6C0JXW1</accession>
<feature type="transmembrane region" description="Helical" evidence="1">
    <location>
        <begin position="33"/>
        <end position="56"/>
    </location>
</feature>
<reference evidence="2" key="1">
    <citation type="journal article" date="2020" name="Nature">
        <title>Giant virus diversity and host interactions through global metagenomics.</title>
        <authorList>
            <person name="Schulz F."/>
            <person name="Roux S."/>
            <person name="Paez-Espino D."/>
            <person name="Jungbluth S."/>
            <person name="Walsh D.A."/>
            <person name="Denef V.J."/>
            <person name="McMahon K.D."/>
            <person name="Konstantinidis K.T."/>
            <person name="Eloe-Fadrosh E.A."/>
            <person name="Kyrpides N.C."/>
            <person name="Woyke T."/>
        </authorList>
    </citation>
    <scope>NUCLEOTIDE SEQUENCE</scope>
    <source>
        <strain evidence="2">GVMAG-S-1101164-164</strain>
    </source>
</reference>
<evidence type="ECO:0000313" key="2">
    <source>
        <dbReference type="EMBL" id="QHU09771.1"/>
    </source>
</evidence>
<name>A0A6C0JXW1_9ZZZZ</name>
<proteinExistence type="predicted"/>